<reference evidence="14" key="1">
    <citation type="submission" date="2021-01" db="UniProtKB">
        <authorList>
            <consortium name="EnsemblMetazoa"/>
        </authorList>
    </citation>
    <scope>IDENTIFICATION</scope>
</reference>
<dbReference type="KEGG" id="nvi:107981695"/>
<dbReference type="PROSITE" id="PS50011">
    <property type="entry name" value="PROTEIN_KINASE_DOM"/>
    <property type="match status" value="1"/>
</dbReference>
<dbReference type="GO" id="GO:0005634">
    <property type="term" value="C:nucleus"/>
    <property type="evidence" value="ECO:0007669"/>
    <property type="project" value="UniProtKB-SubCell"/>
</dbReference>
<keyword evidence="4" id="KW-0808">Transferase</keyword>
<evidence type="ECO:0000256" key="11">
    <source>
        <dbReference type="PROSITE-ProRule" id="PRU10141"/>
    </source>
</evidence>
<evidence type="ECO:0000256" key="7">
    <source>
        <dbReference type="ARBA" id="ARBA00022840"/>
    </source>
</evidence>
<comment type="similarity">
    <text evidence="2">Belongs to the protein kinase superfamily. CMGC Ser/Thr protein kinase family. CDC2/CDKX subfamily.</text>
</comment>
<keyword evidence="7 11" id="KW-0067">ATP-binding</keyword>
<dbReference type="GO" id="GO:0005524">
    <property type="term" value="F:ATP binding"/>
    <property type="evidence" value="ECO:0007669"/>
    <property type="project" value="UniProtKB-UniRule"/>
</dbReference>
<organism evidence="14 15">
    <name type="scientific">Nasonia vitripennis</name>
    <name type="common">Parasitic wasp</name>
    <dbReference type="NCBI Taxonomy" id="7425"/>
    <lineage>
        <taxon>Eukaryota</taxon>
        <taxon>Metazoa</taxon>
        <taxon>Ecdysozoa</taxon>
        <taxon>Arthropoda</taxon>
        <taxon>Hexapoda</taxon>
        <taxon>Insecta</taxon>
        <taxon>Pterygota</taxon>
        <taxon>Neoptera</taxon>
        <taxon>Endopterygota</taxon>
        <taxon>Hymenoptera</taxon>
        <taxon>Apocrita</taxon>
        <taxon>Proctotrupomorpha</taxon>
        <taxon>Chalcidoidea</taxon>
        <taxon>Pteromalidae</taxon>
        <taxon>Pteromalinae</taxon>
        <taxon>Nasonia</taxon>
    </lineage>
</organism>
<dbReference type="SMART" id="SM00220">
    <property type="entry name" value="S_TKc"/>
    <property type="match status" value="1"/>
</dbReference>
<dbReference type="Gene3D" id="1.10.510.10">
    <property type="entry name" value="Transferase(Phosphotransferase) domain 1"/>
    <property type="match status" value="1"/>
</dbReference>
<evidence type="ECO:0000256" key="8">
    <source>
        <dbReference type="ARBA" id="ARBA00023242"/>
    </source>
</evidence>
<dbReference type="OrthoDB" id="204883at2759"/>
<evidence type="ECO:0000256" key="5">
    <source>
        <dbReference type="ARBA" id="ARBA00022741"/>
    </source>
</evidence>
<keyword evidence="6" id="KW-0418">Kinase</keyword>
<evidence type="ECO:0000313" key="15">
    <source>
        <dbReference type="Proteomes" id="UP000002358"/>
    </source>
</evidence>
<dbReference type="InterPro" id="IPR008271">
    <property type="entry name" value="Ser/Thr_kinase_AS"/>
</dbReference>
<dbReference type="Pfam" id="PF00069">
    <property type="entry name" value="Pkinase"/>
    <property type="match status" value="1"/>
</dbReference>
<feature type="domain" description="Protein kinase" evidence="13">
    <location>
        <begin position="38"/>
        <end position="333"/>
    </location>
</feature>
<proteinExistence type="inferred from homology"/>
<evidence type="ECO:0000256" key="2">
    <source>
        <dbReference type="ARBA" id="ARBA00006485"/>
    </source>
</evidence>
<evidence type="ECO:0000256" key="10">
    <source>
        <dbReference type="ARBA" id="ARBA00048367"/>
    </source>
</evidence>
<dbReference type="PANTHER" id="PTHR24056:SF233">
    <property type="entry name" value="CYCLIN-DEPENDENT KINASE 9"/>
    <property type="match status" value="1"/>
</dbReference>
<protein>
    <recommendedName>
        <fullName evidence="13">Protein kinase domain-containing protein</fullName>
    </recommendedName>
</protein>
<evidence type="ECO:0000313" key="14">
    <source>
        <dbReference type="EnsemblMetazoa" id="XP_016843566"/>
    </source>
</evidence>
<dbReference type="GeneID" id="107981695"/>
<evidence type="ECO:0000256" key="12">
    <source>
        <dbReference type="RuleBase" id="RU000304"/>
    </source>
</evidence>
<evidence type="ECO:0000259" key="13">
    <source>
        <dbReference type="PROSITE" id="PS50011"/>
    </source>
</evidence>
<keyword evidence="8" id="KW-0539">Nucleus</keyword>
<comment type="subcellular location">
    <subcellularLocation>
        <location evidence="1">Nucleus</location>
    </subcellularLocation>
</comment>
<dbReference type="FunFam" id="1.10.510.10:FF:000203">
    <property type="entry name" value="Cyclin-dependent kinase 9"/>
    <property type="match status" value="1"/>
</dbReference>
<dbReference type="InParanoid" id="A0A7M7M7P9"/>
<evidence type="ECO:0000256" key="1">
    <source>
        <dbReference type="ARBA" id="ARBA00004123"/>
    </source>
</evidence>
<dbReference type="PROSITE" id="PS00108">
    <property type="entry name" value="PROTEIN_KINASE_ST"/>
    <property type="match status" value="1"/>
</dbReference>
<dbReference type="InterPro" id="IPR000719">
    <property type="entry name" value="Prot_kinase_dom"/>
</dbReference>
<sequence length="361" mass="41933">MNFSFRKPTPSSDWLALAKKLEYVQQYNFPYIDDVSKFGEMLIIGEGTFGKVFKARNKHTEKFVALKLIMVFNEEGFPMTAIREIKILQRLDHVNIVHLIEICKSRGSPENYFKANFFLVMEFCEHDLAAFLLNKNVTLKLEEIKMMLKMMLNGLFYLHSNKILHRDLKPANILLTRTGILKLADFGLARPFSTSTAAKRNCMTVKVVTLWYRAPELHLGDRDYGPPIDLWSAGCIMAELWTRRPLMIADSEQMHLQMISGLCGSINTEVWPDVNKLPLFKVVKLPQHCDRKICKLLRPRINNDKALDLLDKLLILDPKKRIDANDALDHEFLWTNPLPCDLSPLMRQYDRSNFSIIYNRR</sequence>
<evidence type="ECO:0000256" key="6">
    <source>
        <dbReference type="ARBA" id="ARBA00022777"/>
    </source>
</evidence>
<dbReference type="GO" id="GO:0008353">
    <property type="term" value="F:RNA polymerase II CTD heptapeptide repeat kinase activity"/>
    <property type="evidence" value="ECO:0007669"/>
    <property type="project" value="TreeGrafter"/>
</dbReference>
<dbReference type="GO" id="GO:0004693">
    <property type="term" value="F:cyclin-dependent protein serine/threonine kinase activity"/>
    <property type="evidence" value="ECO:0007669"/>
    <property type="project" value="UniProtKB-EC"/>
</dbReference>
<name>A0A7M7M7P9_NASVI</name>
<dbReference type="Proteomes" id="UP000002358">
    <property type="component" value="Chromosome 1"/>
</dbReference>
<dbReference type="SUPFAM" id="SSF56112">
    <property type="entry name" value="Protein kinase-like (PK-like)"/>
    <property type="match status" value="1"/>
</dbReference>
<dbReference type="InterPro" id="IPR017441">
    <property type="entry name" value="Protein_kinase_ATP_BS"/>
</dbReference>
<feature type="binding site" evidence="11">
    <location>
        <position position="67"/>
    </location>
    <ligand>
        <name>ATP</name>
        <dbReference type="ChEBI" id="CHEBI:30616"/>
    </ligand>
</feature>
<dbReference type="SMR" id="A0A7M7M7P9"/>
<keyword evidence="3 12" id="KW-0723">Serine/threonine-protein kinase</keyword>
<keyword evidence="5 11" id="KW-0547">Nucleotide-binding</keyword>
<evidence type="ECO:0000256" key="9">
    <source>
        <dbReference type="ARBA" id="ARBA00047811"/>
    </source>
</evidence>
<accession>A0A7M7M7P9</accession>
<evidence type="ECO:0000256" key="3">
    <source>
        <dbReference type="ARBA" id="ARBA00022527"/>
    </source>
</evidence>
<dbReference type="FunFam" id="3.30.200.20:FF:000124">
    <property type="entry name" value="Cyclin-dependent kinase 4"/>
    <property type="match status" value="1"/>
</dbReference>
<comment type="catalytic activity">
    <reaction evidence="9">
        <text>L-threonyl-[protein] + ATP = O-phospho-L-threonyl-[protein] + ADP + H(+)</text>
        <dbReference type="Rhea" id="RHEA:46608"/>
        <dbReference type="Rhea" id="RHEA-COMP:11060"/>
        <dbReference type="Rhea" id="RHEA-COMP:11605"/>
        <dbReference type="ChEBI" id="CHEBI:15378"/>
        <dbReference type="ChEBI" id="CHEBI:30013"/>
        <dbReference type="ChEBI" id="CHEBI:30616"/>
        <dbReference type="ChEBI" id="CHEBI:61977"/>
        <dbReference type="ChEBI" id="CHEBI:456216"/>
        <dbReference type="EC" id="2.7.11.22"/>
    </reaction>
</comment>
<dbReference type="InterPro" id="IPR011009">
    <property type="entry name" value="Kinase-like_dom_sf"/>
</dbReference>
<dbReference type="PROSITE" id="PS00107">
    <property type="entry name" value="PROTEIN_KINASE_ATP"/>
    <property type="match status" value="1"/>
</dbReference>
<evidence type="ECO:0000256" key="4">
    <source>
        <dbReference type="ARBA" id="ARBA00022679"/>
    </source>
</evidence>
<dbReference type="AlphaFoldDB" id="A0A7M7M7P9"/>
<dbReference type="Gene3D" id="3.30.200.20">
    <property type="entry name" value="Phosphorylase Kinase, domain 1"/>
    <property type="match status" value="1"/>
</dbReference>
<dbReference type="PANTHER" id="PTHR24056">
    <property type="entry name" value="CELL DIVISION PROTEIN KINASE"/>
    <property type="match status" value="1"/>
</dbReference>
<dbReference type="RefSeq" id="XP_016843566.1">
    <property type="nucleotide sequence ID" value="XM_016988077.3"/>
</dbReference>
<dbReference type="EnsemblMetazoa" id="XM_016988077">
    <property type="protein sequence ID" value="XP_016843566"/>
    <property type="gene ID" value="LOC107981695"/>
</dbReference>
<keyword evidence="15" id="KW-1185">Reference proteome</keyword>
<dbReference type="InterPro" id="IPR050108">
    <property type="entry name" value="CDK"/>
</dbReference>
<comment type="catalytic activity">
    <reaction evidence="10">
        <text>L-seryl-[protein] + ATP = O-phospho-L-seryl-[protein] + ADP + H(+)</text>
        <dbReference type="Rhea" id="RHEA:17989"/>
        <dbReference type="Rhea" id="RHEA-COMP:9863"/>
        <dbReference type="Rhea" id="RHEA-COMP:11604"/>
        <dbReference type="ChEBI" id="CHEBI:15378"/>
        <dbReference type="ChEBI" id="CHEBI:29999"/>
        <dbReference type="ChEBI" id="CHEBI:30616"/>
        <dbReference type="ChEBI" id="CHEBI:83421"/>
        <dbReference type="ChEBI" id="CHEBI:456216"/>
        <dbReference type="EC" id="2.7.11.22"/>
    </reaction>
</comment>